<evidence type="ECO:0000313" key="2">
    <source>
        <dbReference type="Proteomes" id="UP001392437"/>
    </source>
</evidence>
<comment type="caution">
    <text evidence="1">The sequence shown here is derived from an EMBL/GenBank/DDBJ whole genome shotgun (WGS) entry which is preliminary data.</text>
</comment>
<dbReference type="EMBL" id="JAQQWP010000008">
    <property type="protein sequence ID" value="KAK8106321.1"/>
    <property type="molecule type" value="Genomic_DNA"/>
</dbReference>
<accession>A0AAW0QTF0</accession>
<protein>
    <submittedName>
        <fullName evidence="1">Uncharacterized protein</fullName>
    </submittedName>
</protein>
<name>A0AAW0QTF0_9PEZI</name>
<organism evidence="1 2">
    <name type="scientific">Apiospora kogelbergensis</name>
    <dbReference type="NCBI Taxonomy" id="1337665"/>
    <lineage>
        <taxon>Eukaryota</taxon>
        <taxon>Fungi</taxon>
        <taxon>Dikarya</taxon>
        <taxon>Ascomycota</taxon>
        <taxon>Pezizomycotina</taxon>
        <taxon>Sordariomycetes</taxon>
        <taxon>Xylariomycetidae</taxon>
        <taxon>Amphisphaeriales</taxon>
        <taxon>Apiosporaceae</taxon>
        <taxon>Apiospora</taxon>
    </lineage>
</organism>
<dbReference type="Proteomes" id="UP001392437">
    <property type="component" value="Unassembled WGS sequence"/>
</dbReference>
<sequence>MPPMCYGLRTVYSQLGARAAELDLRASVGPQVVRRRLLRGVGVRNKELQFGHATRHHLELAEPQTRLDGRCYAAVKRDEKHRAATSRVSGPVNAGVCYHAQVTG</sequence>
<dbReference type="AlphaFoldDB" id="A0AAW0QTF0"/>
<keyword evidence="2" id="KW-1185">Reference proteome</keyword>
<reference evidence="1 2" key="1">
    <citation type="submission" date="2023-01" db="EMBL/GenBank/DDBJ databases">
        <title>Analysis of 21 Apiospora genomes using comparative genomics revels a genus with tremendous synthesis potential of carbohydrate active enzymes and secondary metabolites.</title>
        <authorList>
            <person name="Sorensen T."/>
        </authorList>
    </citation>
    <scope>NUCLEOTIDE SEQUENCE [LARGE SCALE GENOMIC DNA]</scope>
    <source>
        <strain evidence="1 2">CBS 117206</strain>
    </source>
</reference>
<gene>
    <name evidence="1" type="ORF">PG999_009680</name>
</gene>
<proteinExistence type="predicted"/>
<evidence type="ECO:0000313" key="1">
    <source>
        <dbReference type="EMBL" id="KAK8106321.1"/>
    </source>
</evidence>